<keyword evidence="2" id="KW-0812">Transmembrane</keyword>
<sequence length="503" mass="53903">MRGLLWFALCAGTLASEVVLKVAEQSWIFGFFDKNFSETKTFPVYEQCETMYVKWSRTSGSSSTPPYSFLIYTAYVKRQRLFVRAPGQLTGCHCRTYDLPFFLDAGNGPTYNFTIPFAPGTEMLMCMVRICLEVSIQRTNLYIQFDSSGSNGGCSAIINIVPNTTAFSESCTNDTLNWLRGPLDLDAVDASGSWPPWPGQVASPLLPPYNGSVDEMDTFSWAVNLALGQPFFVSIVDSDFNLWSSPIAHVGDGRTSCLEGRSTTRVSPGATAGAGIGGLVLGLVVGLLAAYLGVRRHKAQQTSEKGALNLHGDSPSSYAQPTPWIDPHLPDSAVTPNHTLNKTPHSPTKRGDSGPGPVYPFTAQRRDSSTALSSLSLSPSSSAFPGTSIGATAVAPRPLSPADTPRPSGQNLYVVHHDGGAAPVTVYHGDDTRVVELPPRYVGGVGGEDVQVARAEERRDSVGDEGGGQDGFDPRVLSQERRPTPVRKPSGLATVGERPVSLE</sequence>
<dbReference type="VEuPathDB" id="FungiDB:SCHCODRAFT_01192793"/>
<evidence type="ECO:0000313" key="5">
    <source>
        <dbReference type="Proteomes" id="UP000007431"/>
    </source>
</evidence>
<dbReference type="eggNOG" id="ENOG502SM4T">
    <property type="taxonomic scope" value="Eukaryota"/>
</dbReference>
<evidence type="ECO:0000256" key="1">
    <source>
        <dbReference type="SAM" id="MobiDB-lite"/>
    </source>
</evidence>
<dbReference type="HOGENOM" id="CLU_041803_0_0_1"/>
<dbReference type="Proteomes" id="UP000007431">
    <property type="component" value="Unassembled WGS sequence"/>
</dbReference>
<dbReference type="KEGG" id="scm:SCHCO_01192793"/>
<feature type="chain" id="PRO_5012677704" evidence="3">
    <location>
        <begin position="16"/>
        <end position="503"/>
    </location>
</feature>
<feature type="signal peptide" evidence="3">
    <location>
        <begin position="1"/>
        <end position="15"/>
    </location>
</feature>
<dbReference type="EMBL" id="GL377311">
    <property type="protein sequence ID" value="EFI93558.1"/>
    <property type="molecule type" value="Genomic_DNA"/>
</dbReference>
<dbReference type="InParanoid" id="D8QG94"/>
<reference evidence="4 5" key="1">
    <citation type="journal article" date="2010" name="Nat. Biotechnol.">
        <title>Genome sequence of the model mushroom Schizophyllum commune.</title>
        <authorList>
            <person name="Ohm R.A."/>
            <person name="de Jong J.F."/>
            <person name="Lugones L.G."/>
            <person name="Aerts A."/>
            <person name="Kothe E."/>
            <person name="Stajich J.E."/>
            <person name="de Vries R.P."/>
            <person name="Record E."/>
            <person name="Levasseur A."/>
            <person name="Baker S.E."/>
            <person name="Bartholomew K.A."/>
            <person name="Coutinho P.M."/>
            <person name="Erdmann S."/>
            <person name="Fowler T.J."/>
            <person name="Gathman A.C."/>
            <person name="Lombard V."/>
            <person name="Henrissat B."/>
            <person name="Knabe N."/>
            <person name="Kuees U."/>
            <person name="Lilly W.W."/>
            <person name="Lindquist E."/>
            <person name="Lucas S."/>
            <person name="Magnuson J.K."/>
            <person name="Piumi F."/>
            <person name="Raudaskoski M."/>
            <person name="Salamov A."/>
            <person name="Schmutz J."/>
            <person name="Schwarze F.W.M.R."/>
            <person name="vanKuyk P.A."/>
            <person name="Horton J.S."/>
            <person name="Grigoriev I.V."/>
            <person name="Woesten H.A.B."/>
        </authorList>
    </citation>
    <scope>NUCLEOTIDE SEQUENCE [LARGE SCALE GENOMIC DNA]</scope>
    <source>
        <strain evidence="5">H4-8 / FGSC 9210</strain>
    </source>
</reference>
<feature type="region of interest" description="Disordered" evidence="1">
    <location>
        <begin position="303"/>
        <end position="389"/>
    </location>
</feature>
<feature type="compositionally biased region" description="Low complexity" evidence="1">
    <location>
        <begin position="369"/>
        <end position="388"/>
    </location>
</feature>
<name>D8QG94_SCHCM</name>
<keyword evidence="3" id="KW-0732">Signal</keyword>
<feature type="compositionally biased region" description="Polar residues" evidence="1">
    <location>
        <begin position="334"/>
        <end position="346"/>
    </location>
</feature>
<keyword evidence="2" id="KW-0472">Membrane</keyword>
<organism evidence="5">
    <name type="scientific">Schizophyllum commune (strain H4-8 / FGSC 9210)</name>
    <name type="common">Split gill fungus</name>
    <dbReference type="NCBI Taxonomy" id="578458"/>
    <lineage>
        <taxon>Eukaryota</taxon>
        <taxon>Fungi</taxon>
        <taxon>Dikarya</taxon>
        <taxon>Basidiomycota</taxon>
        <taxon>Agaricomycotina</taxon>
        <taxon>Agaricomycetes</taxon>
        <taxon>Agaricomycetidae</taxon>
        <taxon>Agaricales</taxon>
        <taxon>Schizophyllaceae</taxon>
        <taxon>Schizophyllum</taxon>
    </lineage>
</organism>
<keyword evidence="2" id="KW-1133">Transmembrane helix</keyword>
<protein>
    <submittedName>
        <fullName evidence="4">Uncharacterized protein</fullName>
    </submittedName>
</protein>
<evidence type="ECO:0000313" key="4">
    <source>
        <dbReference type="EMBL" id="EFI93558.1"/>
    </source>
</evidence>
<feature type="transmembrane region" description="Helical" evidence="2">
    <location>
        <begin position="272"/>
        <end position="294"/>
    </location>
</feature>
<evidence type="ECO:0000256" key="2">
    <source>
        <dbReference type="SAM" id="Phobius"/>
    </source>
</evidence>
<feature type="region of interest" description="Disordered" evidence="1">
    <location>
        <begin position="454"/>
        <end position="503"/>
    </location>
</feature>
<accession>D8QG94</accession>
<dbReference type="OrthoDB" id="2563021at2759"/>
<dbReference type="GeneID" id="9591928"/>
<proteinExistence type="predicted"/>
<gene>
    <name evidence="4" type="ORF">SCHCODRAFT_237552</name>
</gene>
<dbReference type="RefSeq" id="XP_003028461.1">
    <property type="nucleotide sequence ID" value="XM_003028415.1"/>
</dbReference>
<keyword evidence="5" id="KW-1185">Reference proteome</keyword>
<evidence type="ECO:0000256" key="3">
    <source>
        <dbReference type="SAM" id="SignalP"/>
    </source>
</evidence>
<dbReference type="AlphaFoldDB" id="D8QG94"/>